<dbReference type="InterPro" id="IPR041505">
    <property type="entry name" value="Dis3_CSD2"/>
</dbReference>
<feature type="compositionally biased region" description="Polar residues" evidence="2">
    <location>
        <begin position="1"/>
        <end position="15"/>
    </location>
</feature>
<dbReference type="InterPro" id="IPR001900">
    <property type="entry name" value="RNase_II/R"/>
</dbReference>
<proteinExistence type="inferred from homology"/>
<feature type="compositionally biased region" description="Basic residues" evidence="2">
    <location>
        <begin position="22"/>
        <end position="32"/>
    </location>
</feature>
<dbReference type="InterPro" id="IPR022966">
    <property type="entry name" value="RNase_II/R_CS"/>
</dbReference>
<dbReference type="GO" id="GO:0006402">
    <property type="term" value="P:mRNA catabolic process"/>
    <property type="evidence" value="ECO:0007669"/>
    <property type="project" value="TreeGrafter"/>
</dbReference>
<protein>
    <submittedName>
        <fullName evidence="5 6">DIS3-like exonuclease 2</fullName>
    </submittedName>
</protein>
<dbReference type="RefSeq" id="XP_024940879.1">
    <property type="nucleotide sequence ID" value="XM_025085111.1"/>
</dbReference>
<feature type="domain" description="RNB" evidence="3">
    <location>
        <begin position="544"/>
        <end position="903"/>
    </location>
</feature>
<evidence type="ECO:0000313" key="7">
    <source>
        <dbReference type="RefSeq" id="XP_024940879.1"/>
    </source>
</evidence>
<dbReference type="Pfam" id="PF17877">
    <property type="entry name" value="Dis3l2_C_term"/>
    <property type="match status" value="1"/>
</dbReference>
<gene>
    <name evidence="5 6 7" type="primary">LOC107267869</name>
</gene>
<evidence type="ECO:0000313" key="5">
    <source>
        <dbReference type="RefSeq" id="XP_015595522.1"/>
    </source>
</evidence>
<dbReference type="SMART" id="SM00955">
    <property type="entry name" value="RNB"/>
    <property type="match status" value="1"/>
</dbReference>
<organism evidence="4 6">
    <name type="scientific">Cephus cinctus</name>
    <name type="common">Wheat stem sawfly</name>
    <dbReference type="NCBI Taxonomy" id="211228"/>
    <lineage>
        <taxon>Eukaryota</taxon>
        <taxon>Metazoa</taxon>
        <taxon>Ecdysozoa</taxon>
        <taxon>Arthropoda</taxon>
        <taxon>Hexapoda</taxon>
        <taxon>Insecta</taxon>
        <taxon>Pterygota</taxon>
        <taxon>Neoptera</taxon>
        <taxon>Endopterygota</taxon>
        <taxon>Hymenoptera</taxon>
        <taxon>Cephoidea</taxon>
        <taxon>Cephidae</taxon>
        <taxon>Cephus</taxon>
    </lineage>
</organism>
<dbReference type="RefSeq" id="XP_015595522.1">
    <property type="nucleotide sequence ID" value="XM_015740036.2"/>
</dbReference>
<dbReference type="Gene3D" id="2.40.50.140">
    <property type="entry name" value="Nucleic acid-binding proteins"/>
    <property type="match status" value="1"/>
</dbReference>
<sequence length="1046" mass="117459">MPDSSPITPGTSKSNDINEKCRRGKRASRKKHVDNVFKNDALELISTRENVCVIPKKAKISKPSKAAAASSKNYKDALEPVIIAMENVSVIPKKTKSCKSAKAPAASSAAGMDGPEFLMNVTKNLKVSSKKTIYFKPLKASTESSTNGNNTLEHLINATEDFNVISRKAKSFKSSKSTAITSTNDIKPSNHIVSGAVSPKVHAVKVKKSKKAEKQLEQKIPNVVSTDCTDHIPLQQLQEHVIAVNKYKQKGAMATRKHTREKINKFFSEDIKSNNQKKQEISDKEKNSSEEVENVKTTSCSKMIKKTETNEHQAKSSKKVRKSFVDYISLEEAHNILQKQHDGEGEYIEGNIRINRRFSNHAYLAITDGEQDLLIIGLQDRNRALDGDLVIAKVNPEEEWYASEGDKKQKTGVVVYILEKVHPRKAIGFLKPTSNKDKSALVFQSRDVRFPLLIIDSKTLPPNFKKHPDEFAEVLFLAELTNWKSLPFAKGKILTMVGNVGDLEVETNAILLQNDLDPSPYDESLTKGLPSGDYVPTSADIENREDWRDKCIFSIDPATAVDLDDALSCTRLSNGNFEIGIHISDVTHFLTAFSFSPLDEAVAKRATTIYLANTTYHMLPKNLCQACSLLPGVDRLAFSVILEMTPEAEVIKHRFAKVVMNSCCQMSYEQAQAFIENPLKDWSTDESLLISGKWKSSEICDTVINLYKLSLILRKKRFDNGALRIDQPKIRINIDRTTGLPISYGLEKLQDSNRLIEEFMLLANMTVATHLYKTIPEYALLRKHTPPLGLVLRRIQESLQKFGIHLDIESAGSLQASLSRYECKPVSQSKEDQCVSQYQSMVLNALCARAMTPAKYKCSSMLSNEETLCHYALNIPLYTHFTSPIRRYADCIVHRLLYSTISNVPLPEAWSAKLCSKIAANCNKQKTNAKNAQDQSNELYFIFLLDLMGPVNTIAIVMDVKDRCVDVLLCQMGMKLRIYFADIKEEVNVKYSEEYFVPTITLEWKNHSIDQVINMFSIIPVQIEKHPSAYRLFGIPLPPVQIESST</sequence>
<dbReference type="GO" id="GO:0010587">
    <property type="term" value="P:miRNA catabolic process"/>
    <property type="evidence" value="ECO:0007669"/>
    <property type="project" value="TreeGrafter"/>
</dbReference>
<evidence type="ECO:0000259" key="3">
    <source>
        <dbReference type="SMART" id="SM00955"/>
    </source>
</evidence>
<dbReference type="GO" id="GO:0000175">
    <property type="term" value="F:3'-5'-RNA exonuclease activity"/>
    <property type="evidence" value="ECO:0007669"/>
    <property type="project" value="TreeGrafter"/>
</dbReference>
<feature type="compositionally biased region" description="Basic and acidic residues" evidence="2">
    <location>
        <begin position="269"/>
        <end position="289"/>
    </location>
</feature>
<dbReference type="InterPro" id="IPR050180">
    <property type="entry name" value="RNR_Ribonuclease"/>
</dbReference>
<accession>A0AAJ7BVU1</accession>
<dbReference type="Pfam" id="PF17849">
    <property type="entry name" value="OB_Dis3"/>
    <property type="match status" value="1"/>
</dbReference>
<dbReference type="Pfam" id="PF00773">
    <property type="entry name" value="RNB"/>
    <property type="match status" value="1"/>
</dbReference>
<dbReference type="GO" id="GO:0000932">
    <property type="term" value="C:P-body"/>
    <property type="evidence" value="ECO:0007669"/>
    <property type="project" value="TreeGrafter"/>
</dbReference>
<dbReference type="Proteomes" id="UP000694920">
    <property type="component" value="Unplaced"/>
</dbReference>
<dbReference type="Gene3D" id="2.40.50.690">
    <property type="match status" value="1"/>
</dbReference>
<keyword evidence="4" id="KW-1185">Reference proteome</keyword>
<dbReference type="InterPro" id="IPR041093">
    <property type="entry name" value="Dis3l2-like_C"/>
</dbReference>
<evidence type="ECO:0000256" key="2">
    <source>
        <dbReference type="SAM" id="MobiDB-lite"/>
    </source>
</evidence>
<evidence type="ECO:0000256" key="1">
    <source>
        <dbReference type="RuleBase" id="RU003901"/>
    </source>
</evidence>
<dbReference type="GeneID" id="107267869"/>
<dbReference type="PANTHER" id="PTHR23355">
    <property type="entry name" value="RIBONUCLEASE"/>
    <property type="match status" value="1"/>
</dbReference>
<dbReference type="SUPFAM" id="SSF50249">
    <property type="entry name" value="Nucleic acid-binding proteins"/>
    <property type="match status" value="3"/>
</dbReference>
<dbReference type="InterPro" id="IPR012340">
    <property type="entry name" value="NA-bd_OB-fold"/>
</dbReference>
<comment type="similarity">
    <text evidence="1">Belongs to the RNR ribonuclease family.</text>
</comment>
<dbReference type="Gene3D" id="2.40.50.700">
    <property type="match status" value="1"/>
</dbReference>
<evidence type="ECO:0000313" key="4">
    <source>
        <dbReference type="Proteomes" id="UP000694920"/>
    </source>
</evidence>
<dbReference type="PANTHER" id="PTHR23355:SF9">
    <property type="entry name" value="DIS3-LIKE EXONUCLEASE 2"/>
    <property type="match status" value="1"/>
</dbReference>
<feature type="region of interest" description="Disordered" evidence="2">
    <location>
        <begin position="1"/>
        <end position="32"/>
    </location>
</feature>
<reference evidence="5 6" key="1">
    <citation type="submission" date="2025-04" db="UniProtKB">
        <authorList>
            <consortium name="RefSeq"/>
        </authorList>
    </citation>
    <scope>IDENTIFICATION</scope>
</reference>
<evidence type="ECO:0000313" key="6">
    <source>
        <dbReference type="RefSeq" id="XP_015595523.1"/>
    </source>
</evidence>
<dbReference type="PROSITE" id="PS01175">
    <property type="entry name" value="RIBONUCLEASE_II"/>
    <property type="match status" value="1"/>
</dbReference>
<feature type="region of interest" description="Disordered" evidence="2">
    <location>
        <begin position="269"/>
        <end position="297"/>
    </location>
</feature>
<dbReference type="KEGG" id="ccin:107267869"/>
<name>A0AAJ7BVU1_CEPCN</name>
<dbReference type="GO" id="GO:0003723">
    <property type="term" value="F:RNA binding"/>
    <property type="evidence" value="ECO:0007669"/>
    <property type="project" value="InterPro"/>
</dbReference>
<dbReference type="RefSeq" id="XP_015595523.1">
    <property type="nucleotide sequence ID" value="XM_015740037.2"/>
</dbReference>
<dbReference type="AlphaFoldDB" id="A0AAJ7BVU1"/>